<evidence type="ECO:0000256" key="6">
    <source>
        <dbReference type="ARBA" id="ARBA00022729"/>
    </source>
</evidence>
<evidence type="ECO:0000256" key="3">
    <source>
        <dbReference type="ARBA" id="ARBA00022525"/>
    </source>
</evidence>
<organism evidence="14 15">
    <name type="scientific">Portunus trituberculatus</name>
    <name type="common">Swimming crab</name>
    <name type="synonym">Neptunus trituberculatus</name>
    <dbReference type="NCBI Taxonomy" id="210409"/>
    <lineage>
        <taxon>Eukaryota</taxon>
        <taxon>Metazoa</taxon>
        <taxon>Ecdysozoa</taxon>
        <taxon>Arthropoda</taxon>
        <taxon>Crustacea</taxon>
        <taxon>Multicrustacea</taxon>
        <taxon>Malacostraca</taxon>
        <taxon>Eumalacostraca</taxon>
        <taxon>Eucarida</taxon>
        <taxon>Decapoda</taxon>
        <taxon>Pleocyemata</taxon>
        <taxon>Brachyura</taxon>
        <taxon>Eubrachyura</taxon>
        <taxon>Portunoidea</taxon>
        <taxon>Portunidae</taxon>
        <taxon>Portuninae</taxon>
        <taxon>Portunus</taxon>
    </lineage>
</organism>
<comment type="caution">
    <text evidence="12">Lacks conserved residue(s) required for the propagation of feature annotation.</text>
</comment>
<protein>
    <submittedName>
        <fullName evidence="14">Signal peptide, CUB and EGF-like domain-containing protein 2</fullName>
    </submittedName>
</protein>
<dbReference type="InterPro" id="IPR009030">
    <property type="entry name" value="Growth_fac_rcpt_cys_sf"/>
</dbReference>
<dbReference type="InterPro" id="IPR018097">
    <property type="entry name" value="EGF_Ca-bd_CS"/>
</dbReference>
<sequence length="172" mass="18870">MGFISSRCECPLGYSLGLDGATCEDINECELANGGCSHGCINTEGSFSCNKCSEGYKLGEDLLTCVDIDECLESPCEHDCVNIPGSYYCSCKTGFRPRPDAAHRCWDVNECEEDNGGCARDCFNTIGSYHCRCPRGYELGRDKHSCEGSMDVRRLMARVFTVLIPPQVSEVT</sequence>
<dbReference type="EMBL" id="VSRR010001149">
    <property type="protein sequence ID" value="MPC22967.1"/>
    <property type="molecule type" value="Genomic_DNA"/>
</dbReference>
<keyword evidence="4 12" id="KW-0245">EGF-like domain</keyword>
<comment type="subcellular location">
    <subcellularLocation>
        <location evidence="1">Membrane</location>
        <topology evidence="1">Single-pass type I membrane protein</topology>
    </subcellularLocation>
    <subcellularLocation>
        <location evidence="2">Secreted</location>
    </subcellularLocation>
</comment>
<evidence type="ECO:0000313" key="14">
    <source>
        <dbReference type="EMBL" id="MPC22967.1"/>
    </source>
</evidence>
<evidence type="ECO:0000259" key="13">
    <source>
        <dbReference type="PROSITE" id="PS50026"/>
    </source>
</evidence>
<evidence type="ECO:0000256" key="10">
    <source>
        <dbReference type="ARBA" id="ARBA00023157"/>
    </source>
</evidence>
<dbReference type="PANTHER" id="PTHR47333:SF4">
    <property type="entry name" value="EGF-LIKE DOMAIN-CONTAINING PROTEIN"/>
    <property type="match status" value="1"/>
</dbReference>
<dbReference type="PROSITE" id="PS01186">
    <property type="entry name" value="EGF_2"/>
    <property type="match status" value="2"/>
</dbReference>
<evidence type="ECO:0000256" key="1">
    <source>
        <dbReference type="ARBA" id="ARBA00004479"/>
    </source>
</evidence>
<dbReference type="InterPro" id="IPR000152">
    <property type="entry name" value="EGF-type_Asp/Asn_hydroxyl_site"/>
</dbReference>
<feature type="domain" description="EGF-like" evidence="13">
    <location>
        <begin position="107"/>
        <end position="147"/>
    </location>
</feature>
<dbReference type="Gene3D" id="2.10.25.10">
    <property type="entry name" value="Laminin"/>
    <property type="match status" value="4"/>
</dbReference>
<dbReference type="GO" id="GO:0016020">
    <property type="term" value="C:membrane"/>
    <property type="evidence" value="ECO:0007669"/>
    <property type="project" value="UniProtKB-SubCell"/>
</dbReference>
<dbReference type="InterPro" id="IPR001881">
    <property type="entry name" value="EGF-like_Ca-bd_dom"/>
</dbReference>
<dbReference type="SUPFAM" id="SSF57196">
    <property type="entry name" value="EGF/Laminin"/>
    <property type="match status" value="1"/>
</dbReference>
<keyword evidence="10" id="KW-1015">Disulfide bond</keyword>
<dbReference type="Pfam" id="PF07645">
    <property type="entry name" value="EGF_CA"/>
    <property type="match status" value="2"/>
</dbReference>
<dbReference type="PANTHER" id="PTHR47333">
    <property type="entry name" value="VON WILLEBRAND FACTOR C AND EGF DOMAIN-CONTAINING PROTEIN"/>
    <property type="match status" value="1"/>
</dbReference>
<keyword evidence="9" id="KW-0472">Membrane</keyword>
<dbReference type="FunFam" id="2.10.25.10:FF:000240">
    <property type="entry name" value="Vitamin K-dependent protein S"/>
    <property type="match status" value="2"/>
</dbReference>
<dbReference type="SMART" id="SM00181">
    <property type="entry name" value="EGF"/>
    <property type="match status" value="3"/>
</dbReference>
<evidence type="ECO:0000256" key="2">
    <source>
        <dbReference type="ARBA" id="ARBA00004613"/>
    </source>
</evidence>
<dbReference type="SUPFAM" id="SSF57184">
    <property type="entry name" value="Growth factor receptor domain"/>
    <property type="match status" value="1"/>
</dbReference>
<dbReference type="OrthoDB" id="10045365at2759"/>
<proteinExistence type="predicted"/>
<dbReference type="AlphaFoldDB" id="A0A5B7DPE0"/>
<dbReference type="Pfam" id="PF12662">
    <property type="entry name" value="cEGF"/>
    <property type="match status" value="1"/>
</dbReference>
<dbReference type="GO" id="GO:0005509">
    <property type="term" value="F:calcium ion binding"/>
    <property type="evidence" value="ECO:0007669"/>
    <property type="project" value="InterPro"/>
</dbReference>
<keyword evidence="5" id="KW-0812">Transmembrane</keyword>
<keyword evidence="8" id="KW-1133">Transmembrane helix</keyword>
<feature type="domain" description="EGF-like" evidence="13">
    <location>
        <begin position="67"/>
        <end position="100"/>
    </location>
</feature>
<dbReference type="InterPro" id="IPR052080">
    <property type="entry name" value="vWF_C/EGF_Fibrillin"/>
</dbReference>
<accession>A0A5B7DPE0</accession>
<dbReference type="FunFam" id="2.10.25.10:FF:000406">
    <property type="entry name" value="CD248 molecule"/>
    <property type="match status" value="1"/>
</dbReference>
<dbReference type="Proteomes" id="UP000324222">
    <property type="component" value="Unassembled WGS sequence"/>
</dbReference>
<name>A0A5B7DPE0_PORTR</name>
<keyword evidence="3" id="KW-0964">Secreted</keyword>
<dbReference type="InterPro" id="IPR026823">
    <property type="entry name" value="cEGF"/>
</dbReference>
<comment type="caution">
    <text evidence="14">The sequence shown here is derived from an EMBL/GenBank/DDBJ whole genome shotgun (WGS) entry which is preliminary data.</text>
</comment>
<evidence type="ECO:0000256" key="12">
    <source>
        <dbReference type="PROSITE-ProRule" id="PRU00076"/>
    </source>
</evidence>
<dbReference type="InterPro" id="IPR000742">
    <property type="entry name" value="EGF"/>
</dbReference>
<dbReference type="GO" id="GO:0005576">
    <property type="term" value="C:extracellular region"/>
    <property type="evidence" value="ECO:0007669"/>
    <property type="project" value="UniProtKB-SubCell"/>
</dbReference>
<keyword evidence="11" id="KW-0325">Glycoprotein</keyword>
<dbReference type="Pfam" id="PF14670">
    <property type="entry name" value="FXa_inhibition"/>
    <property type="match status" value="1"/>
</dbReference>
<evidence type="ECO:0000256" key="4">
    <source>
        <dbReference type="ARBA" id="ARBA00022536"/>
    </source>
</evidence>
<keyword evidence="15" id="KW-1185">Reference proteome</keyword>
<evidence type="ECO:0000256" key="7">
    <source>
        <dbReference type="ARBA" id="ARBA00022737"/>
    </source>
</evidence>
<gene>
    <name evidence="14" type="primary">scube2</name>
    <name evidence="14" type="ORF">E2C01_015999</name>
</gene>
<dbReference type="SMART" id="SM00179">
    <property type="entry name" value="EGF_CA"/>
    <property type="match status" value="3"/>
</dbReference>
<keyword evidence="7" id="KW-0677">Repeat</keyword>
<dbReference type="PROSITE" id="PS01187">
    <property type="entry name" value="EGF_CA"/>
    <property type="match status" value="1"/>
</dbReference>
<evidence type="ECO:0000256" key="11">
    <source>
        <dbReference type="ARBA" id="ARBA00023180"/>
    </source>
</evidence>
<evidence type="ECO:0000256" key="8">
    <source>
        <dbReference type="ARBA" id="ARBA00022989"/>
    </source>
</evidence>
<dbReference type="PROSITE" id="PS50026">
    <property type="entry name" value="EGF_3"/>
    <property type="match status" value="2"/>
</dbReference>
<dbReference type="PROSITE" id="PS00010">
    <property type="entry name" value="ASX_HYDROXYL"/>
    <property type="match status" value="2"/>
</dbReference>
<evidence type="ECO:0000256" key="9">
    <source>
        <dbReference type="ARBA" id="ARBA00023136"/>
    </source>
</evidence>
<evidence type="ECO:0000256" key="5">
    <source>
        <dbReference type="ARBA" id="ARBA00022692"/>
    </source>
</evidence>
<keyword evidence="6" id="KW-0732">Signal</keyword>
<evidence type="ECO:0000313" key="15">
    <source>
        <dbReference type="Proteomes" id="UP000324222"/>
    </source>
</evidence>
<reference evidence="14 15" key="1">
    <citation type="submission" date="2019-05" db="EMBL/GenBank/DDBJ databases">
        <title>Another draft genome of Portunus trituberculatus and its Hox gene families provides insights of decapod evolution.</title>
        <authorList>
            <person name="Jeong J.-H."/>
            <person name="Song I."/>
            <person name="Kim S."/>
            <person name="Choi T."/>
            <person name="Kim D."/>
            <person name="Ryu S."/>
            <person name="Kim W."/>
        </authorList>
    </citation>
    <scope>NUCLEOTIDE SEQUENCE [LARGE SCALE GENOMIC DNA]</scope>
    <source>
        <tissue evidence="14">Muscle</tissue>
    </source>
</reference>
<dbReference type="InterPro" id="IPR049883">
    <property type="entry name" value="NOTCH1_EGF-like"/>
</dbReference>